<feature type="chain" id="PRO_5020378980" evidence="1">
    <location>
        <begin position="26"/>
        <end position="213"/>
    </location>
</feature>
<evidence type="ECO:0000313" key="3">
    <source>
        <dbReference type="Proteomes" id="UP000295773"/>
    </source>
</evidence>
<evidence type="ECO:0000256" key="1">
    <source>
        <dbReference type="SAM" id="SignalP"/>
    </source>
</evidence>
<gene>
    <name evidence="2" type="ORF">EDD61_106140</name>
</gene>
<proteinExistence type="predicted"/>
<name>A0A4R3TGU8_9FIRM</name>
<keyword evidence="3" id="KW-1185">Reference proteome</keyword>
<evidence type="ECO:0000313" key="2">
    <source>
        <dbReference type="EMBL" id="TCU60629.1"/>
    </source>
</evidence>
<keyword evidence="1" id="KW-0732">Signal</keyword>
<feature type="signal peptide" evidence="1">
    <location>
        <begin position="1"/>
        <end position="25"/>
    </location>
</feature>
<sequence length="213" mass="24000">MKFKKVINFSMALLMLFSSMQVVYGKESSSLDEEIKEKAIKDKKVLNPKTYENIVKQSSDIEEINAKLDKYVVKEEVIYENSKSRTSNGKKRITKKYLYSYDNNLQSKSKIGSLNTLANIVLSFASLVPSTMQFKISLLAIATTILGIPKGEVTTTKSVSGKTKYDTILTIKTGEIYENGWIGKAQSREKKYSSYILASGYNKKGKHFLKLVS</sequence>
<accession>A0A4R3TGU8</accession>
<organism evidence="2 3">
    <name type="scientific">Longicatena caecimuris</name>
    <dbReference type="NCBI Taxonomy" id="1796635"/>
    <lineage>
        <taxon>Bacteria</taxon>
        <taxon>Bacillati</taxon>
        <taxon>Bacillota</taxon>
        <taxon>Erysipelotrichia</taxon>
        <taxon>Erysipelotrichales</taxon>
        <taxon>Erysipelotrichaceae</taxon>
        <taxon>Longicatena</taxon>
    </lineage>
</organism>
<dbReference type="Proteomes" id="UP000295773">
    <property type="component" value="Unassembled WGS sequence"/>
</dbReference>
<dbReference type="AlphaFoldDB" id="A0A4R3TGU8"/>
<comment type="caution">
    <text evidence="2">The sequence shown here is derived from an EMBL/GenBank/DDBJ whole genome shotgun (WGS) entry which is preliminary data.</text>
</comment>
<reference evidence="2 3" key="1">
    <citation type="submission" date="2019-03" db="EMBL/GenBank/DDBJ databases">
        <title>Genomic Encyclopedia of Type Strains, Phase IV (KMG-IV): sequencing the most valuable type-strain genomes for metagenomic binning, comparative biology and taxonomic classification.</title>
        <authorList>
            <person name="Goeker M."/>
        </authorList>
    </citation>
    <scope>NUCLEOTIDE SEQUENCE [LARGE SCALE GENOMIC DNA]</scope>
    <source>
        <strain evidence="2 3">DSM 29481</strain>
    </source>
</reference>
<protein>
    <submittedName>
        <fullName evidence="2">Uncharacterized protein</fullName>
    </submittedName>
</protein>
<dbReference type="EMBL" id="SMBP01000006">
    <property type="protein sequence ID" value="TCU60629.1"/>
    <property type="molecule type" value="Genomic_DNA"/>
</dbReference>
<dbReference type="RefSeq" id="WP_132224415.1">
    <property type="nucleotide sequence ID" value="NZ_JANKBG010000005.1"/>
</dbReference>